<protein>
    <recommendedName>
        <fullName evidence="5">PRC-barrel domain-containing protein</fullName>
    </recommendedName>
</protein>
<reference evidence="4" key="2">
    <citation type="journal article" date="2019" name="Int. J. Syst. Evol. Microbiol.">
        <title>The Global Catalogue of Microorganisms (GCM) 10K type strain sequencing project: providing services to taxonomists for standard genome sequencing and annotation.</title>
        <authorList>
            <consortium name="The Broad Institute Genomics Platform"/>
            <consortium name="The Broad Institute Genome Sequencing Center for Infectious Disease"/>
            <person name="Wu L."/>
            <person name="Ma J."/>
        </authorList>
    </citation>
    <scope>NUCLEOTIDE SEQUENCE [LARGE SCALE GENOMIC DNA]</scope>
    <source>
        <strain evidence="4">DT92</strain>
    </source>
</reference>
<proteinExistence type="predicted"/>
<dbReference type="EMBL" id="JBHSZG010000008">
    <property type="protein sequence ID" value="MFC7137824.1"/>
    <property type="molecule type" value="Genomic_DNA"/>
</dbReference>
<dbReference type="EMBL" id="JBHSZG010000008">
    <property type="protein sequence ID" value="MFC7138183.1"/>
    <property type="molecule type" value="Genomic_DNA"/>
</dbReference>
<organism evidence="3 4">
    <name type="scientific">Halobaculum litoreum</name>
    <dbReference type="NCBI Taxonomy" id="3031998"/>
    <lineage>
        <taxon>Archaea</taxon>
        <taxon>Methanobacteriati</taxon>
        <taxon>Methanobacteriota</taxon>
        <taxon>Stenosarchaea group</taxon>
        <taxon>Halobacteria</taxon>
        <taxon>Halobacteriales</taxon>
        <taxon>Haloferacaceae</taxon>
        <taxon>Halobaculum</taxon>
    </lineage>
</organism>
<keyword evidence="4" id="KW-1185">Reference proteome</keyword>
<dbReference type="AlphaFoldDB" id="A0ABD5XSQ8"/>
<comment type="caution">
    <text evidence="3">The sequence shown here is derived from an EMBL/GenBank/DDBJ whole genome shotgun (WGS) entry which is preliminary data.</text>
</comment>
<evidence type="ECO:0008006" key="5">
    <source>
        <dbReference type="Google" id="ProtNLM"/>
    </source>
</evidence>
<evidence type="ECO:0000313" key="1">
    <source>
        <dbReference type="EMBL" id="MFC7137824.1"/>
    </source>
</evidence>
<dbReference type="Proteomes" id="UP001596368">
    <property type="component" value="Unassembled WGS sequence"/>
</dbReference>
<evidence type="ECO:0000313" key="2">
    <source>
        <dbReference type="EMBL" id="MFC7138183.1"/>
    </source>
</evidence>
<dbReference type="EMBL" id="JBHSZG010000009">
    <property type="protein sequence ID" value="MFC7138210.1"/>
    <property type="molecule type" value="Genomic_DNA"/>
</dbReference>
<evidence type="ECO:0000313" key="4">
    <source>
        <dbReference type="Proteomes" id="UP001596368"/>
    </source>
</evidence>
<name>A0ABD5XSQ8_9EURY</name>
<gene>
    <name evidence="1" type="ORF">ACFQRB_18025</name>
    <name evidence="2" type="ORF">ACFQRB_20290</name>
    <name evidence="3" type="ORF">ACFQRB_20515</name>
</gene>
<reference evidence="3" key="1">
    <citation type="journal article" date="2014" name="Int. J. Syst. Evol. Microbiol.">
        <title>Complete genome sequence of Corynebacterium casei LMG S-19264T (=DSM 44701T), isolated from a smear-ripened cheese.</title>
        <authorList>
            <consortium name="US DOE Joint Genome Institute (JGI-PGF)"/>
            <person name="Walter F."/>
            <person name="Albersmeier A."/>
            <person name="Kalinowski J."/>
            <person name="Ruckert C."/>
        </authorList>
    </citation>
    <scope>NUCLEOTIDE SEQUENCE [LARGE SCALE GENOMIC DNA]</scope>
    <source>
        <strain evidence="3">NBRC 112578</strain>
    </source>
</reference>
<reference evidence="3" key="3">
    <citation type="submission" date="2024-09" db="EMBL/GenBank/DDBJ databases">
        <authorList>
            <person name="Sun Q."/>
        </authorList>
    </citation>
    <scope>NUCLEOTIDE SEQUENCE</scope>
    <source>
        <strain evidence="3">NBRC 112578</strain>
    </source>
</reference>
<sequence>MVRNFKATDEGKRVVTADGNEVGTIRGAAGSTAHVAPVRGLTRSVRRRLGWGTNTDTYELPTTAVATIGEDVVTLKRTL</sequence>
<evidence type="ECO:0000313" key="3">
    <source>
        <dbReference type="EMBL" id="MFC7138210.1"/>
    </source>
</evidence>
<accession>A0ABD5XSQ8</accession>